<keyword evidence="3 6" id="KW-0560">Oxidoreductase</keyword>
<evidence type="ECO:0000256" key="4">
    <source>
        <dbReference type="ARBA" id="ARBA00023027"/>
    </source>
</evidence>
<dbReference type="InterPro" id="IPR050104">
    <property type="entry name" value="FMN-dep_NADH:Q_OxRdtase_AzoR1"/>
</dbReference>
<feature type="binding site" evidence="6">
    <location>
        <begin position="14"/>
        <end position="16"/>
    </location>
    <ligand>
        <name>FMN</name>
        <dbReference type="ChEBI" id="CHEBI:58210"/>
    </ligand>
</feature>
<dbReference type="GO" id="GO:0016652">
    <property type="term" value="F:oxidoreductase activity, acting on NAD(P)H as acceptor"/>
    <property type="evidence" value="ECO:0007669"/>
    <property type="project" value="UniProtKB-UniRule"/>
</dbReference>
<comment type="catalytic activity">
    <reaction evidence="5">
        <text>N,N-dimethyl-1,4-phenylenediamine + anthranilate + 2 NAD(+) = 2-(4-dimethylaminophenyl)diazenylbenzoate + 2 NADH + 2 H(+)</text>
        <dbReference type="Rhea" id="RHEA:55872"/>
        <dbReference type="ChEBI" id="CHEBI:15378"/>
        <dbReference type="ChEBI" id="CHEBI:15783"/>
        <dbReference type="ChEBI" id="CHEBI:16567"/>
        <dbReference type="ChEBI" id="CHEBI:57540"/>
        <dbReference type="ChEBI" id="CHEBI:57945"/>
        <dbReference type="ChEBI" id="CHEBI:71579"/>
        <dbReference type="EC" id="1.7.1.17"/>
    </reaction>
    <physiologicalReaction direction="right-to-left" evidence="5">
        <dbReference type="Rhea" id="RHEA:55874"/>
    </physiologicalReaction>
</comment>
<feature type="binding site" evidence="6">
    <location>
        <begin position="129"/>
        <end position="132"/>
    </location>
    <ligand>
        <name>FMN</name>
        <dbReference type="ChEBI" id="CHEBI:58210"/>
    </ligand>
</feature>
<dbReference type="KEGG" id="psua:FLK61_40685"/>
<dbReference type="PANTHER" id="PTHR43741">
    <property type="entry name" value="FMN-DEPENDENT NADH-AZOREDUCTASE 1"/>
    <property type="match status" value="1"/>
</dbReference>
<dbReference type="Gene3D" id="3.40.50.360">
    <property type="match status" value="1"/>
</dbReference>
<dbReference type="EC" id="1.7.1.17" evidence="6"/>
<comment type="cofactor">
    <cofactor evidence="6">
        <name>FMN</name>
        <dbReference type="ChEBI" id="CHEBI:58210"/>
    </cofactor>
    <text evidence="6">Binds 1 FMN per subunit.</text>
</comment>
<evidence type="ECO:0000256" key="3">
    <source>
        <dbReference type="ARBA" id="ARBA00023002"/>
    </source>
</evidence>
<evidence type="ECO:0000259" key="7">
    <source>
        <dbReference type="Pfam" id="PF02525"/>
    </source>
</evidence>
<evidence type="ECO:0000313" key="8">
    <source>
        <dbReference type="EMBL" id="QKS72919.1"/>
    </source>
</evidence>
<dbReference type="HAMAP" id="MF_01216">
    <property type="entry name" value="Azoreductase_type1"/>
    <property type="match status" value="1"/>
</dbReference>
<dbReference type="Proteomes" id="UP000318138">
    <property type="component" value="Chromosome"/>
</dbReference>
<keyword evidence="9" id="KW-1185">Reference proteome</keyword>
<evidence type="ECO:0000256" key="5">
    <source>
        <dbReference type="ARBA" id="ARBA00048542"/>
    </source>
</evidence>
<dbReference type="RefSeq" id="WP_176010886.1">
    <property type="nucleotide sequence ID" value="NZ_CP041372.2"/>
</dbReference>
<evidence type="ECO:0000313" key="9">
    <source>
        <dbReference type="Proteomes" id="UP000318138"/>
    </source>
</evidence>
<dbReference type="InterPro" id="IPR003680">
    <property type="entry name" value="Flavodoxin_fold"/>
</dbReference>
<name>A0A859FIL2_9BACI</name>
<proteinExistence type="inferred from homology"/>
<dbReference type="PANTHER" id="PTHR43741:SF7">
    <property type="entry name" value="FMN-DEPENDENT NADH:QUINONE OXIDOREDUCTASE"/>
    <property type="match status" value="1"/>
</dbReference>
<comment type="catalytic activity">
    <reaction evidence="6">
        <text>2 a quinone + NADH + H(+) = 2 a 1,4-benzosemiquinone + NAD(+)</text>
        <dbReference type="Rhea" id="RHEA:65952"/>
        <dbReference type="ChEBI" id="CHEBI:15378"/>
        <dbReference type="ChEBI" id="CHEBI:57540"/>
        <dbReference type="ChEBI" id="CHEBI:57945"/>
        <dbReference type="ChEBI" id="CHEBI:132124"/>
        <dbReference type="ChEBI" id="CHEBI:134225"/>
    </reaction>
</comment>
<protein>
    <recommendedName>
        <fullName evidence="6">FMN dependent NADH:quinone oxidoreductase</fullName>
        <ecNumber evidence="6">1.6.5.-</ecNumber>
    </recommendedName>
    <alternativeName>
        <fullName evidence="6">Azo-dye reductase</fullName>
    </alternativeName>
    <alternativeName>
        <fullName evidence="6">FMN-dependent NADH-azo compound oxidoreductase</fullName>
    </alternativeName>
    <alternativeName>
        <fullName evidence="6">FMN-dependent NADH-azoreductase</fullName>
        <ecNumber evidence="6">1.7.1.17</ecNumber>
    </alternativeName>
</protein>
<keyword evidence="2 6" id="KW-0288">FMN</keyword>
<keyword evidence="4 6" id="KW-0520">NAD</keyword>
<dbReference type="AlphaFoldDB" id="A0A859FIL2"/>
<comment type="similarity">
    <text evidence="6">Belongs to the azoreductase type 1 family.</text>
</comment>
<dbReference type="GO" id="GO:0016655">
    <property type="term" value="F:oxidoreductase activity, acting on NAD(P)H, quinone or similar compound as acceptor"/>
    <property type="evidence" value="ECO:0007669"/>
    <property type="project" value="InterPro"/>
</dbReference>
<comment type="caution">
    <text evidence="6">Lacks conserved residue(s) required for the propagation of feature annotation.</text>
</comment>
<keyword evidence="1 6" id="KW-0285">Flavoprotein</keyword>
<dbReference type="Pfam" id="PF02525">
    <property type="entry name" value="Flavodoxin_2"/>
    <property type="match status" value="1"/>
</dbReference>
<dbReference type="GO" id="GO:0010181">
    <property type="term" value="F:FMN binding"/>
    <property type="evidence" value="ECO:0007669"/>
    <property type="project" value="UniProtKB-UniRule"/>
</dbReference>
<evidence type="ECO:0000256" key="2">
    <source>
        <dbReference type="ARBA" id="ARBA00022643"/>
    </source>
</evidence>
<gene>
    <name evidence="6" type="primary">azoR</name>
    <name evidence="8" type="ORF">FLK61_40685</name>
</gene>
<comment type="function">
    <text evidence="6">Quinone reductase that provides resistance to thiol-specific stress caused by electrophilic quinones.</text>
</comment>
<dbReference type="InterPro" id="IPR029039">
    <property type="entry name" value="Flavoprotein-like_sf"/>
</dbReference>
<reference evidence="9" key="1">
    <citation type="submission" date="2019-07" db="EMBL/GenBank/DDBJ databases">
        <title>Bacillus alkalisoli sp. nov. isolated from saline soil.</title>
        <authorList>
            <person name="Sun J.-Q."/>
            <person name="Xu L."/>
        </authorList>
    </citation>
    <scope>NUCLEOTIDE SEQUENCE [LARGE SCALE GENOMIC DNA]</scope>
    <source>
        <strain evidence="9">M4U3P1</strain>
    </source>
</reference>
<dbReference type="GO" id="GO:0009055">
    <property type="term" value="F:electron transfer activity"/>
    <property type="evidence" value="ECO:0007669"/>
    <property type="project" value="UniProtKB-UniRule"/>
</dbReference>
<evidence type="ECO:0000256" key="1">
    <source>
        <dbReference type="ARBA" id="ARBA00022630"/>
    </source>
</evidence>
<accession>A0A859FIL2</accession>
<comment type="subunit">
    <text evidence="6">Homodimer.</text>
</comment>
<evidence type="ECO:0000256" key="6">
    <source>
        <dbReference type="HAMAP-Rule" id="MF_01216"/>
    </source>
</evidence>
<dbReference type="EMBL" id="CP041372">
    <property type="protein sequence ID" value="QKS72919.1"/>
    <property type="molecule type" value="Genomic_DNA"/>
</dbReference>
<organism evidence="8 9">
    <name type="scientific">Paenalkalicoccus suaedae</name>
    <dbReference type="NCBI Taxonomy" id="2592382"/>
    <lineage>
        <taxon>Bacteria</taxon>
        <taxon>Bacillati</taxon>
        <taxon>Bacillota</taxon>
        <taxon>Bacilli</taxon>
        <taxon>Bacillales</taxon>
        <taxon>Bacillaceae</taxon>
        <taxon>Paenalkalicoccus</taxon>
    </lineage>
</organism>
<feature type="domain" description="Flavodoxin-like fold" evidence="7">
    <location>
        <begin position="2"/>
        <end position="188"/>
    </location>
</feature>
<sequence length="194" mass="21782">MLYVTANPKPLHQSNSLQIGQAFLETYTSLHPGEKIEQLDLFDVTVPTMEGQALAAWERGGSVTVTNPLVEQLLTHDKLVLVTPLWNMGIPAPMKAYVDQIVVPNKTFRFAEKGMEGLLGELKVLHIQSRGGIYSEGKLAAFEHGDSYLRTIFKLVGVKHYEHLFIEGTSTYPEQVEEMLKEKVKEAKVLAERF</sequence>
<dbReference type="SUPFAM" id="SSF52218">
    <property type="entry name" value="Flavoproteins"/>
    <property type="match status" value="1"/>
</dbReference>
<dbReference type="InterPro" id="IPR023048">
    <property type="entry name" value="NADH:quinone_OxRdtase_FMN_depd"/>
</dbReference>
<dbReference type="EC" id="1.6.5.-" evidence="6"/>
<comment type="function">
    <text evidence="6">Also exhibits azoreductase activity. Catalyzes the reductive cleavage of the azo bond in aromatic azo compounds to the corresponding amines.</text>
</comment>